<dbReference type="SUPFAM" id="SSF52777">
    <property type="entry name" value="CoA-dependent acyltransferases"/>
    <property type="match status" value="1"/>
</dbReference>
<dbReference type="Pfam" id="PF07247">
    <property type="entry name" value="AATase"/>
    <property type="match status" value="1"/>
</dbReference>
<organism evidence="1 2">
    <name type="scientific">Peronospora belbahrii</name>
    <dbReference type="NCBI Taxonomy" id="622444"/>
    <lineage>
        <taxon>Eukaryota</taxon>
        <taxon>Sar</taxon>
        <taxon>Stramenopiles</taxon>
        <taxon>Oomycota</taxon>
        <taxon>Peronosporomycetes</taxon>
        <taxon>Peronosporales</taxon>
        <taxon>Peronosporaceae</taxon>
        <taxon>Peronospora</taxon>
    </lineage>
</organism>
<keyword evidence="2" id="KW-1185">Reference proteome</keyword>
<proteinExistence type="predicted"/>
<reference evidence="1 2" key="1">
    <citation type="submission" date="2021-11" db="EMBL/GenBank/DDBJ databases">
        <authorList>
            <person name="Islam A."/>
            <person name="Islam S."/>
            <person name="Flora M.S."/>
            <person name="Rahman M."/>
            <person name="Ziaur R.M."/>
            <person name="Epstein J.H."/>
            <person name="Hassan M."/>
            <person name="Klassen M."/>
            <person name="Woodard K."/>
            <person name="Webb A."/>
            <person name="Webby R.J."/>
            <person name="El Zowalaty M.E."/>
        </authorList>
    </citation>
    <scope>NUCLEOTIDE SEQUENCE [LARGE SCALE GENOMIC DNA]</scope>
    <source>
        <strain evidence="1">Pbs1</strain>
    </source>
</reference>
<protein>
    <recommendedName>
        <fullName evidence="3">Condensation domain-containing protein</fullName>
    </recommendedName>
</protein>
<sequence>MSCKSTENTVGDKRRFQLRAIERLCGVDPNVSVACCHAIAISGDMDQLMRFLPTAVMRTFNRHPRMRAIIVRDEKFTGEVQPQISLDDVTAKRLLRVREISDSEEDVTAWKNWNQFVQTNTHIPFDRYTQFMFYLTVWVNWAEGKARFFLFSDHIMSDGESGQIFVNDTLEDVALLSIEAVKPVREFPLRPSLYDMWSAGPWWLKPLARTMLKFIVGPAYVKFVKVFQPLLTSREDQKDFGSPFVQNSTTLMSQAGDPTNMRDTLRKCKEEGVTLGGALIPMLMLAFYHASNFERKLKGIDNKTDDDVFRFVADVCYNMRQRVPEPAEERQVGLYVSNFPLVWLATEGVNMKSVKFWDLARTSKIQMEARENKPLEMAMPSFFIEKKFSTKHNVDKLLGDFKIPNSCTGDATISNLGRYMYKQKHILASDGVLEVDDMFAFCAIPFVATSTTVWLTAVHAFNYSLAHKVDDKVGTSLFNAYVKICENVSKIRKDDTMEDVLKRLDMEC</sequence>
<gene>
    <name evidence="1" type="ORF">PBS001_LOCUS8395</name>
</gene>
<evidence type="ECO:0000313" key="2">
    <source>
        <dbReference type="Proteomes" id="UP001158986"/>
    </source>
</evidence>
<accession>A0ABN8DAF4</accession>
<comment type="caution">
    <text evidence="1">The sequence shown here is derived from an EMBL/GenBank/DDBJ whole genome shotgun (WGS) entry which is preliminary data.</text>
</comment>
<dbReference type="InterPro" id="IPR023213">
    <property type="entry name" value="CAT-like_dom_sf"/>
</dbReference>
<evidence type="ECO:0000313" key="1">
    <source>
        <dbReference type="EMBL" id="CAH0521954.1"/>
    </source>
</evidence>
<dbReference type="PANTHER" id="PTHR28037:SF1">
    <property type="entry name" value="ALCOHOL O-ACETYLTRANSFERASE 1-RELATED"/>
    <property type="match status" value="1"/>
</dbReference>
<dbReference type="Proteomes" id="UP001158986">
    <property type="component" value="Unassembled WGS sequence"/>
</dbReference>
<name>A0ABN8DAF4_9STRA</name>
<dbReference type="Gene3D" id="3.30.559.10">
    <property type="entry name" value="Chloramphenicol acetyltransferase-like domain"/>
    <property type="match status" value="1"/>
</dbReference>
<dbReference type="InterPro" id="IPR052058">
    <property type="entry name" value="Alcohol_O-acetyltransferase"/>
</dbReference>
<evidence type="ECO:0008006" key="3">
    <source>
        <dbReference type="Google" id="ProtNLM"/>
    </source>
</evidence>
<dbReference type="InterPro" id="IPR010828">
    <property type="entry name" value="Atf2/Sli1-like"/>
</dbReference>
<dbReference type="EMBL" id="CAKLCB010000386">
    <property type="protein sequence ID" value="CAH0521954.1"/>
    <property type="molecule type" value="Genomic_DNA"/>
</dbReference>
<dbReference type="PANTHER" id="PTHR28037">
    <property type="entry name" value="ALCOHOL O-ACETYLTRANSFERASE 1-RELATED"/>
    <property type="match status" value="1"/>
</dbReference>